<dbReference type="Gramene" id="TraesMAC7D03G04284390.1">
    <property type="protein sequence ID" value="TraesMAC7D03G04284390.1.CDS1"/>
    <property type="gene ID" value="TraesMAC7D03G04284390"/>
</dbReference>
<dbReference type="Gramene" id="TraesCLE_scaffold_065425_01G000100.1">
    <property type="protein sequence ID" value="TraesCLE_scaffold_065425_01G000100.1"/>
    <property type="gene ID" value="TraesCLE_scaffold_065425_01G000100"/>
</dbReference>
<dbReference type="Gramene" id="TraesJUL7D03G04335690.1">
    <property type="protein sequence ID" value="TraesJUL7D03G04335690.1.CDS1"/>
    <property type="gene ID" value="TraesJUL7D03G04335690"/>
</dbReference>
<dbReference type="Gramene" id="TraesARI7D03G04367400.1">
    <property type="protein sequence ID" value="TraesARI7D03G04367400.1.CDS1"/>
    <property type="gene ID" value="TraesARI7D03G04367400"/>
</dbReference>
<dbReference type="Gramene" id="TraesCS7D02G064100.1">
    <property type="protein sequence ID" value="TraesCS7D02G064100.1.cds1"/>
    <property type="gene ID" value="TraesCS7D02G064100"/>
</dbReference>
<name>A0A3B6TI51_WHEAT</name>
<dbReference type="Gramene" id="TraesJAG7D03G04275450.1">
    <property type="protein sequence ID" value="TraesJAG7D03G04275450.1.CDS1"/>
    <property type="gene ID" value="TraesJAG7D03G04275450"/>
</dbReference>
<dbReference type="Gramene" id="TraesSYM7D03G04344740.1">
    <property type="protein sequence ID" value="TraesSYM7D03G04344740.1.CDS1"/>
    <property type="gene ID" value="TraesSYM7D03G04344740"/>
</dbReference>
<dbReference type="Gramene" id="TraesPARA_EIv1.0_2518460.1">
    <property type="protein sequence ID" value="TraesPARA_EIv1.0_2518460.1.CDS1"/>
    <property type="gene ID" value="TraesPARA_EIv1.0_2518460"/>
</dbReference>
<dbReference type="Gramene" id="TraesSTA7D03G04281270.1">
    <property type="protein sequence ID" value="TraesSTA7D03G04281270.1.CDS1"/>
    <property type="gene ID" value="TraesSTA7D03G04281270"/>
</dbReference>
<dbReference type="Gramene" id="TraesCAD_scaffold_036677_01G000100.1">
    <property type="protein sequence ID" value="TraesCAD_scaffold_036677_01G000100.1"/>
    <property type="gene ID" value="TraesCAD_scaffold_036677_01G000100"/>
</dbReference>
<dbReference type="Gramene" id="TraesLDM7D03G04296750.1">
    <property type="protein sequence ID" value="TraesLDM7D03G04296750.1.CDS1"/>
    <property type="gene ID" value="TraesLDM7D03G04296750"/>
</dbReference>
<dbReference type="OrthoDB" id="601904at2759"/>
<keyword evidence="2" id="KW-1185">Reference proteome</keyword>
<dbReference type="Gramene" id="TraesLAC7D03G04238940.1">
    <property type="protein sequence ID" value="TraesLAC7D03G04238940.1.CDS1"/>
    <property type="gene ID" value="TraesLAC7D03G04238940"/>
</dbReference>
<dbReference type="AlphaFoldDB" id="A0A3B6TI51"/>
<dbReference type="EnsemblPlants" id="TraesCS7D02G064100.1">
    <property type="protein sequence ID" value="TraesCS7D02G064100.1.cds1"/>
    <property type="gene ID" value="TraesCS7D02G064100"/>
</dbReference>
<dbReference type="Gramene" id="TraesCS7D03G0146700.1">
    <property type="protein sequence ID" value="TraesCS7D03G0146700.1.CDS1"/>
    <property type="gene ID" value="TraesCS7D03G0146700"/>
</dbReference>
<sequence length="90" mass="9925">MAMERFLTALVFCEVPLDGYSLSVMTSSRVVKPLVSCGSMKPAVDVPKANDAYTWKKPGFYGEMTTQRCAGYELAFDGLNCFDTVVMHQA</sequence>
<evidence type="ECO:0000313" key="2">
    <source>
        <dbReference type="Proteomes" id="UP000019116"/>
    </source>
</evidence>
<accession>A0A3B6TI51</accession>
<dbReference type="Gramene" id="TraesWEE_scaffold_029728_01G000100.1">
    <property type="protein sequence ID" value="TraesWEE_scaffold_029728_01G000100.1"/>
    <property type="gene ID" value="TraesWEE_scaffold_029728_01G000100"/>
</dbReference>
<dbReference type="Gramene" id="TraesNOR7D03G04339790.1">
    <property type="protein sequence ID" value="TraesNOR7D03G04339790.1.CDS1"/>
    <property type="gene ID" value="TraesNOR7D03G04339790"/>
</dbReference>
<evidence type="ECO:0000313" key="1">
    <source>
        <dbReference type="EnsemblPlants" id="TraesCS7D02G064100.1.cds1"/>
    </source>
</evidence>
<protein>
    <submittedName>
        <fullName evidence="1">Uncharacterized protein</fullName>
    </submittedName>
</protein>
<reference evidence="1" key="1">
    <citation type="submission" date="2018-08" db="EMBL/GenBank/DDBJ databases">
        <authorList>
            <person name="Rossello M."/>
        </authorList>
    </citation>
    <scope>NUCLEOTIDE SEQUENCE [LARGE SCALE GENOMIC DNA]</scope>
    <source>
        <strain evidence="1">cv. Chinese Spring</strain>
    </source>
</reference>
<proteinExistence type="predicted"/>
<dbReference type="Gramene" id="TraesROB_scaffold_038819_01G000200.1">
    <property type="protein sequence ID" value="TraesROB_scaffold_038819_01G000200.1"/>
    <property type="gene ID" value="TraesROB_scaffold_038819_01G000200"/>
</dbReference>
<organism evidence="1">
    <name type="scientific">Triticum aestivum</name>
    <name type="common">Wheat</name>
    <dbReference type="NCBI Taxonomy" id="4565"/>
    <lineage>
        <taxon>Eukaryota</taxon>
        <taxon>Viridiplantae</taxon>
        <taxon>Streptophyta</taxon>
        <taxon>Embryophyta</taxon>
        <taxon>Tracheophyta</taxon>
        <taxon>Spermatophyta</taxon>
        <taxon>Magnoliopsida</taxon>
        <taxon>Liliopsida</taxon>
        <taxon>Poales</taxon>
        <taxon>Poaceae</taxon>
        <taxon>BOP clade</taxon>
        <taxon>Pooideae</taxon>
        <taxon>Triticodae</taxon>
        <taxon>Triticeae</taxon>
        <taxon>Triticinae</taxon>
        <taxon>Triticum</taxon>
    </lineage>
</organism>
<dbReference type="Proteomes" id="UP000019116">
    <property type="component" value="Chromosome 7D"/>
</dbReference>
<reference evidence="1" key="2">
    <citation type="submission" date="2018-10" db="UniProtKB">
        <authorList>
            <consortium name="EnsemblPlants"/>
        </authorList>
    </citation>
    <scope>IDENTIFICATION</scope>
</reference>
<dbReference type="Gramene" id="TraesRN7D0100151100.1">
    <property type="protein sequence ID" value="TraesRN7D0100151100.1"/>
    <property type="gene ID" value="TraesRN7D0100151100"/>
</dbReference>